<gene>
    <name evidence="1" type="ORF">Lo5R7ANS_21</name>
</gene>
<accession>A0A076YQI2</accession>
<dbReference type="GeneID" id="22109828"/>
<dbReference type="Proteomes" id="UP000201609">
    <property type="component" value="Segment"/>
</dbReference>
<dbReference type="RefSeq" id="YP_009100068.1">
    <property type="nucleotide sequence ID" value="NC_025431.1"/>
</dbReference>
<organism evidence="1 2">
    <name type="scientific">Mesorhizobium phage vB_MloP_Lo5R7ANS</name>
    <dbReference type="NCBI Taxonomy" id="1527771"/>
    <lineage>
        <taxon>Viruses</taxon>
        <taxon>Duplodnaviria</taxon>
        <taxon>Heunggongvirae</taxon>
        <taxon>Uroviricota</taxon>
        <taxon>Caudoviricetes</taxon>
        <taxon>Autographivirales</taxon>
        <taxon>Pairvirus</taxon>
        <taxon>Pairvirus Lo5R7ANS</taxon>
    </lineage>
</organism>
<name>A0A076YQI2_9CAUD</name>
<sequence>MSKIKIGDEVRCIRAVGTSGALTLEAIYTVTDVSPNYRHVRLHGVSGSFMVTRFAPVARKTGKPANTFGQVRAVTVNKSDIHDVLTQYVRFGLGIDASVEKIVEKFPDAIELVLSSEAAA</sequence>
<protein>
    <submittedName>
        <fullName evidence="1">Uncharacterized protein</fullName>
    </submittedName>
</protein>
<dbReference type="KEGG" id="vg:22109828"/>
<evidence type="ECO:0000313" key="2">
    <source>
        <dbReference type="Proteomes" id="UP000201609"/>
    </source>
</evidence>
<keyword evidence="2" id="KW-1185">Reference proteome</keyword>
<evidence type="ECO:0000313" key="1">
    <source>
        <dbReference type="EMBL" id="AIK68491.1"/>
    </source>
</evidence>
<reference evidence="1 2" key="1">
    <citation type="submission" date="2014-07" db="EMBL/GenBank/DDBJ databases">
        <title>Genomic characterization of two T7-like Mesorhizobium loti phages vB_MloP_Lo5R7ANS and vB_MloP_Cp1R7ANS-C2.</title>
        <authorList>
            <person name="Halmillawewa A.P."/>
            <person name="Perry B."/>
            <person name="Gavard R."/>
            <person name="Yost C.K."/>
            <person name="Hynes M.F."/>
        </authorList>
    </citation>
    <scope>NUCLEOTIDE SEQUENCE [LARGE SCALE GENOMIC DNA]</scope>
</reference>
<dbReference type="EMBL" id="KM199771">
    <property type="protein sequence ID" value="AIK68491.1"/>
    <property type="molecule type" value="Genomic_DNA"/>
</dbReference>
<proteinExistence type="predicted"/>